<dbReference type="AlphaFoldDB" id="A0A4D6LEI9"/>
<evidence type="ECO:0000313" key="2">
    <source>
        <dbReference type="Proteomes" id="UP000501690"/>
    </source>
</evidence>
<accession>A0A4D6LEI9</accession>
<sequence>MAAATLVGNKVSDHRGHHLHQRASTHLATTIASHLLRKETMAIVETFVHHPQQFEPTAPPLTTRAPPCHHGSANQRLSPLHLFATPSSLHAPVPAVAPILNLHLHGSTIVVSIFARVPLCQHLQRTTAAAASNTTTELLPLTHQIEHVVAEKKKQNAAMFSIHTSHCSVEYEPPCVSAATLTKNETTMPEQPPLQQPQASMKPFYSQCVRENLVWREKVQFATCQFLNGQSNGQTVNSGQRLIKQEGFIYKY</sequence>
<name>A0A4D6LEI9_VIGUN</name>
<evidence type="ECO:0000313" key="1">
    <source>
        <dbReference type="EMBL" id="QCD87031.1"/>
    </source>
</evidence>
<gene>
    <name evidence="1" type="ORF">DEO72_LG3g1562</name>
</gene>
<organism evidence="1 2">
    <name type="scientific">Vigna unguiculata</name>
    <name type="common">Cowpea</name>
    <dbReference type="NCBI Taxonomy" id="3917"/>
    <lineage>
        <taxon>Eukaryota</taxon>
        <taxon>Viridiplantae</taxon>
        <taxon>Streptophyta</taxon>
        <taxon>Embryophyta</taxon>
        <taxon>Tracheophyta</taxon>
        <taxon>Spermatophyta</taxon>
        <taxon>Magnoliopsida</taxon>
        <taxon>eudicotyledons</taxon>
        <taxon>Gunneridae</taxon>
        <taxon>Pentapetalae</taxon>
        <taxon>rosids</taxon>
        <taxon>fabids</taxon>
        <taxon>Fabales</taxon>
        <taxon>Fabaceae</taxon>
        <taxon>Papilionoideae</taxon>
        <taxon>50 kb inversion clade</taxon>
        <taxon>NPAAA clade</taxon>
        <taxon>indigoferoid/millettioid clade</taxon>
        <taxon>Phaseoleae</taxon>
        <taxon>Vigna</taxon>
    </lineage>
</organism>
<protein>
    <submittedName>
        <fullName evidence="1">Uncharacterized protein</fullName>
    </submittedName>
</protein>
<proteinExistence type="predicted"/>
<dbReference type="EMBL" id="CP039347">
    <property type="protein sequence ID" value="QCD87031.1"/>
    <property type="molecule type" value="Genomic_DNA"/>
</dbReference>
<keyword evidence="2" id="KW-1185">Reference proteome</keyword>
<dbReference type="Proteomes" id="UP000501690">
    <property type="component" value="Linkage Group LG3"/>
</dbReference>
<reference evidence="1 2" key="1">
    <citation type="submission" date="2019-04" db="EMBL/GenBank/DDBJ databases">
        <title>An improved genome assembly and genetic linkage map for asparagus bean, Vigna unguiculata ssp. sesquipedialis.</title>
        <authorList>
            <person name="Xia Q."/>
            <person name="Zhang R."/>
            <person name="Dong Y."/>
        </authorList>
    </citation>
    <scope>NUCLEOTIDE SEQUENCE [LARGE SCALE GENOMIC DNA]</scope>
    <source>
        <tissue evidence="1">Leaf</tissue>
    </source>
</reference>